<feature type="transmembrane region" description="Helical" evidence="1">
    <location>
        <begin position="6"/>
        <end position="25"/>
    </location>
</feature>
<protein>
    <submittedName>
        <fullName evidence="3 4">Dehydrogenase</fullName>
    </submittedName>
</protein>
<dbReference type="Proteomes" id="UP000283429">
    <property type="component" value="Unassembled WGS sequence"/>
</dbReference>
<reference evidence="3" key="2">
    <citation type="submission" date="2023-10" db="EMBL/GenBank/DDBJ databases">
        <title>Genome of Potential pathogenic bacteria in Crohn's disease.</title>
        <authorList>
            <person name="Rodriguez-Palacios A."/>
        </authorList>
    </citation>
    <scope>NUCLEOTIDE SEQUENCE</scope>
    <source>
        <strain evidence="3">CavFT-hAR11</strain>
    </source>
</reference>
<accession>A0A414H6X0</accession>
<keyword evidence="1" id="KW-1133">Transmembrane helix</keyword>
<dbReference type="InterPro" id="IPR005097">
    <property type="entry name" value="Sacchrp_dh_NADP-bd"/>
</dbReference>
<evidence type="ECO:0000256" key="1">
    <source>
        <dbReference type="SAM" id="Phobius"/>
    </source>
</evidence>
<keyword evidence="1" id="KW-0812">Transmembrane</keyword>
<dbReference type="InterPro" id="IPR036291">
    <property type="entry name" value="NAD(P)-bd_dom_sf"/>
</dbReference>
<name>A0A414H6X0_PHOVU</name>
<organism evidence="4 5">
    <name type="scientific">Phocaeicola vulgatus</name>
    <name type="common">Bacteroides vulgatus</name>
    <dbReference type="NCBI Taxonomy" id="821"/>
    <lineage>
        <taxon>Bacteria</taxon>
        <taxon>Pseudomonadati</taxon>
        <taxon>Bacteroidota</taxon>
        <taxon>Bacteroidia</taxon>
        <taxon>Bacteroidales</taxon>
        <taxon>Bacteroidaceae</taxon>
        <taxon>Phocaeicola</taxon>
    </lineage>
</organism>
<dbReference type="Pfam" id="PF03435">
    <property type="entry name" value="Sacchrp_dh_NADP"/>
    <property type="match status" value="1"/>
</dbReference>
<evidence type="ECO:0000313" key="4">
    <source>
        <dbReference type="EMBL" id="RHD78883.1"/>
    </source>
</evidence>
<dbReference type="SUPFAM" id="SSF51735">
    <property type="entry name" value="NAD(P)-binding Rossmann-fold domains"/>
    <property type="match status" value="1"/>
</dbReference>
<keyword evidence="1" id="KW-0472">Membrane</keyword>
<dbReference type="AlphaFoldDB" id="A0A414H6X0"/>
<dbReference type="PANTHER" id="PTHR43796">
    <property type="entry name" value="CARBOXYNORSPERMIDINE SYNTHASE"/>
    <property type="match status" value="1"/>
</dbReference>
<comment type="caution">
    <text evidence="4">The sequence shown here is derived from an EMBL/GenBank/DDBJ whole genome shotgun (WGS) entry which is preliminary data.</text>
</comment>
<dbReference type="GeneID" id="60061217"/>
<sequence>MVYNKYIGIIGGTGTIGSIIVKYLLQLQTHFHVLIGGRRSIKEISMSTFYNSERLKYNQMNYNNDVELDNFCSQCLLVINAVGPSFKINDKIALHALRNNCHYIDIGGYGILRDLLKPYEKSIEAQKLCFIIGVGWMPGISGVFSKTIIETHLNSPENTNFNIYYGAVDNWSYSSTYDLAASSMGKTRSYVYSHGKEIQVSPFRYTHHKFFPFIGHKKICMPSFDEQLTQLATSLKQIRKISTFIMLNDYISMGKFMFIKIFYKHNLNKATLMLQDDYQRLVKKENKWGSVICQVSKIEPERKIDTFYYLYTKNNLLYTALPAVITTQYILEGKTKIGLNCLCDSLNCQSFMSDLDFYGIKYSYYEHKN</sequence>
<dbReference type="EMBL" id="JAWDET010000006">
    <property type="protein sequence ID" value="MDU0240355.1"/>
    <property type="molecule type" value="Genomic_DNA"/>
</dbReference>
<feature type="domain" description="Saccharopine dehydrogenase NADP binding" evidence="2">
    <location>
        <begin position="7"/>
        <end position="106"/>
    </location>
</feature>
<dbReference type="PANTHER" id="PTHR43796:SF2">
    <property type="entry name" value="CARBOXYNORSPERMIDINE SYNTHASE"/>
    <property type="match status" value="1"/>
</dbReference>
<dbReference type="Gene3D" id="3.40.50.720">
    <property type="entry name" value="NAD(P)-binding Rossmann-like Domain"/>
    <property type="match status" value="1"/>
</dbReference>
<evidence type="ECO:0000313" key="3">
    <source>
        <dbReference type="EMBL" id="MDU0240355.1"/>
    </source>
</evidence>
<proteinExistence type="predicted"/>
<dbReference type="RefSeq" id="WP_004292658.1">
    <property type="nucleotide sequence ID" value="NZ_CAXKYE010000037.1"/>
</dbReference>
<evidence type="ECO:0000259" key="2">
    <source>
        <dbReference type="Pfam" id="PF03435"/>
    </source>
</evidence>
<gene>
    <name evidence="4" type="ORF">DW783_13025</name>
    <name evidence="3" type="ORF">RVH43_06870</name>
</gene>
<dbReference type="Proteomes" id="UP001181239">
    <property type="component" value="Unassembled WGS sequence"/>
</dbReference>
<reference evidence="4 5" key="1">
    <citation type="submission" date="2018-08" db="EMBL/GenBank/DDBJ databases">
        <title>A genome reference for cultivated species of the human gut microbiota.</title>
        <authorList>
            <person name="Zou Y."/>
            <person name="Xue W."/>
            <person name="Luo G."/>
        </authorList>
    </citation>
    <scope>NUCLEOTIDE SEQUENCE [LARGE SCALE GENOMIC DNA]</scope>
    <source>
        <strain evidence="4 5">AM30-40</strain>
    </source>
</reference>
<dbReference type="EMBL" id="QSJM01000037">
    <property type="protein sequence ID" value="RHD78883.1"/>
    <property type="molecule type" value="Genomic_DNA"/>
</dbReference>
<evidence type="ECO:0000313" key="5">
    <source>
        <dbReference type="Proteomes" id="UP000283429"/>
    </source>
</evidence>